<accession>A0A8H7E1N4</accession>
<feature type="region of interest" description="Disordered" evidence="1">
    <location>
        <begin position="403"/>
        <end position="437"/>
    </location>
</feature>
<protein>
    <submittedName>
        <fullName evidence="2">Uncharacterized protein</fullName>
    </submittedName>
</protein>
<keyword evidence="3" id="KW-1185">Reference proteome</keyword>
<evidence type="ECO:0000256" key="1">
    <source>
        <dbReference type="SAM" id="MobiDB-lite"/>
    </source>
</evidence>
<name>A0A8H7E1N4_9EURO</name>
<gene>
    <name evidence="2" type="ORF">GJ744_001741</name>
</gene>
<dbReference type="OrthoDB" id="5273928at2759"/>
<reference evidence="2" key="1">
    <citation type="submission" date="2020-02" db="EMBL/GenBank/DDBJ databases">
        <authorList>
            <person name="Palmer J.M."/>
        </authorList>
    </citation>
    <scope>NUCLEOTIDE SEQUENCE</scope>
    <source>
        <strain evidence="2">EPUS1.4</strain>
        <tissue evidence="2">Thallus</tissue>
    </source>
</reference>
<comment type="caution">
    <text evidence="2">The sequence shown here is derived from an EMBL/GenBank/DDBJ whole genome shotgun (WGS) entry which is preliminary data.</text>
</comment>
<evidence type="ECO:0000313" key="3">
    <source>
        <dbReference type="Proteomes" id="UP000606974"/>
    </source>
</evidence>
<dbReference type="EMBL" id="JAACFV010000127">
    <property type="protein sequence ID" value="KAF7504808.1"/>
    <property type="molecule type" value="Genomic_DNA"/>
</dbReference>
<proteinExistence type="predicted"/>
<organism evidence="2 3">
    <name type="scientific">Endocarpon pusillum</name>
    <dbReference type="NCBI Taxonomy" id="364733"/>
    <lineage>
        <taxon>Eukaryota</taxon>
        <taxon>Fungi</taxon>
        <taxon>Dikarya</taxon>
        <taxon>Ascomycota</taxon>
        <taxon>Pezizomycotina</taxon>
        <taxon>Eurotiomycetes</taxon>
        <taxon>Chaetothyriomycetidae</taxon>
        <taxon>Verrucariales</taxon>
        <taxon>Verrucariaceae</taxon>
        <taxon>Endocarpon</taxon>
    </lineage>
</organism>
<dbReference type="Proteomes" id="UP000606974">
    <property type="component" value="Unassembled WGS sequence"/>
</dbReference>
<sequence>MFSTRYHAIDHCPWLDPQKHDGPNSRAPRIYQAEGVTYDTGSGQVYTEKTVRAPKKRRTNWINEYKTPGLVKRRHTNGHGAASLFDMAKAKVAREMQYLTVSHLKGIPPFIGKKLWDEVENSRLETFHTWRTLVSAFPDSLSSPFRRYFLDIKESVVPLIDYFAALDSEAVKWLSCLRIAPSNIDRSDLVRISQLRNLAVLDLSDHPSIEHSGTQVDERIFKTWAEMAKGGQAFKHVRVILMRGQADVSTWLFKYLDIFPSLCFLVLSDCRLIHQKNRADWTDQASAHGWEARHSKKSAKSLRGLIDDKNFYLGAVSGCYYHTKEVFDQLATKKKSRISKRLPVVEVWIGKPKPWLHLIEEFPGTRTVWFDNVKTTEYARKAEARRRTEGPVLARAARCALPERIRTPPAEDGTKRTRDMLSSPGSDTKSPPHKRTTMMLRSRTKNLGEVIADFG</sequence>
<dbReference type="AlphaFoldDB" id="A0A8H7E1N4"/>
<evidence type="ECO:0000313" key="2">
    <source>
        <dbReference type="EMBL" id="KAF7504808.1"/>
    </source>
</evidence>